<dbReference type="PANTHER" id="PTHR44858">
    <property type="entry name" value="TETRATRICOPEPTIDE REPEAT PROTEIN 6"/>
    <property type="match status" value="1"/>
</dbReference>
<organism evidence="3 4">
    <name type="scientific">Dibothriocephalus latus</name>
    <name type="common">Fish tapeworm</name>
    <name type="synonym">Diphyllobothrium latum</name>
    <dbReference type="NCBI Taxonomy" id="60516"/>
    <lineage>
        <taxon>Eukaryota</taxon>
        <taxon>Metazoa</taxon>
        <taxon>Spiralia</taxon>
        <taxon>Lophotrochozoa</taxon>
        <taxon>Platyhelminthes</taxon>
        <taxon>Cestoda</taxon>
        <taxon>Eucestoda</taxon>
        <taxon>Diphyllobothriidea</taxon>
        <taxon>Diphyllobothriidae</taxon>
        <taxon>Dibothriocephalus</taxon>
    </lineage>
</organism>
<accession>A0A3P6TC41</accession>
<evidence type="ECO:0000256" key="2">
    <source>
        <dbReference type="ARBA" id="ARBA00022803"/>
    </source>
</evidence>
<dbReference type="InterPro" id="IPR050498">
    <property type="entry name" value="Ycf3"/>
</dbReference>
<dbReference type="PANTHER" id="PTHR44858:SF1">
    <property type="entry name" value="UDP-N-ACETYLGLUCOSAMINE--PEPTIDE N-ACETYLGLUCOSAMINYLTRANSFERASE SPINDLY-RELATED"/>
    <property type="match status" value="1"/>
</dbReference>
<name>A0A3P6TC41_DIBLA</name>
<keyword evidence="4" id="KW-1185">Reference proteome</keyword>
<dbReference type="SUPFAM" id="SSF48452">
    <property type="entry name" value="TPR-like"/>
    <property type="match status" value="1"/>
</dbReference>
<protein>
    <submittedName>
        <fullName evidence="3">Uncharacterized protein</fullName>
    </submittedName>
</protein>
<keyword evidence="1" id="KW-0677">Repeat</keyword>
<reference evidence="3 4" key="1">
    <citation type="submission" date="2018-11" db="EMBL/GenBank/DDBJ databases">
        <authorList>
            <consortium name="Pathogen Informatics"/>
        </authorList>
    </citation>
    <scope>NUCLEOTIDE SEQUENCE [LARGE SCALE GENOMIC DNA]</scope>
</reference>
<sequence>MRSTSAALNLGLLDLSRAIGLLQHPKLGQQFSKPKQYVRWFLNSQGPGLLEWSFLVRAGYFYVLERYGKAILNCTEALRIQPRWAHAMLHRAFYKCHIDSADLAMCDLNEAINTDPSCYLIFYNRACCHEMLHDRHAAIQVCLKPPHARFVLHFTDTTMVYASKKAFLSTFMSYIVPPTSFIL</sequence>
<dbReference type="AlphaFoldDB" id="A0A3P6TC41"/>
<dbReference type="OrthoDB" id="1658288at2759"/>
<evidence type="ECO:0000313" key="3">
    <source>
        <dbReference type="EMBL" id="VDK85706.1"/>
    </source>
</evidence>
<evidence type="ECO:0000256" key="1">
    <source>
        <dbReference type="ARBA" id="ARBA00022737"/>
    </source>
</evidence>
<evidence type="ECO:0000313" key="4">
    <source>
        <dbReference type="Proteomes" id="UP000281553"/>
    </source>
</evidence>
<dbReference type="InterPro" id="IPR011990">
    <property type="entry name" value="TPR-like_helical_dom_sf"/>
</dbReference>
<keyword evidence="2" id="KW-0802">TPR repeat</keyword>
<dbReference type="Gene3D" id="1.25.40.10">
    <property type="entry name" value="Tetratricopeptide repeat domain"/>
    <property type="match status" value="1"/>
</dbReference>
<gene>
    <name evidence="3" type="ORF">DILT_LOCUS3745</name>
</gene>
<proteinExistence type="predicted"/>
<dbReference type="Proteomes" id="UP000281553">
    <property type="component" value="Unassembled WGS sequence"/>
</dbReference>
<dbReference type="EMBL" id="UYRU01044195">
    <property type="protein sequence ID" value="VDK85706.1"/>
    <property type="molecule type" value="Genomic_DNA"/>
</dbReference>